<dbReference type="Pfam" id="PF13521">
    <property type="entry name" value="AAA_28"/>
    <property type="match status" value="1"/>
</dbReference>
<organism evidence="2">
    <name type="scientific">hydrothermal vent metagenome</name>
    <dbReference type="NCBI Taxonomy" id="652676"/>
    <lineage>
        <taxon>unclassified sequences</taxon>
        <taxon>metagenomes</taxon>
        <taxon>ecological metagenomes</taxon>
    </lineage>
</organism>
<sequence>AAKDAQEVLFCDTDLLVTKIWCEVVFGTCPEWIEQEFHLHRYDLYLLCYPDIPWEPDPLRENPDDREKLFTLYRQALEENNLPFRVVKELGDVRFENARTFVDEILKI</sequence>
<feature type="domain" description="NadR/Ttd14 AAA" evidence="1">
    <location>
        <begin position="3"/>
        <end position="88"/>
    </location>
</feature>
<accession>A0A3B0UEB1</accession>
<gene>
    <name evidence="2" type="ORF">MNBD_BACTEROID07-2102</name>
</gene>
<dbReference type="SUPFAM" id="SSF52540">
    <property type="entry name" value="P-loop containing nucleoside triphosphate hydrolases"/>
    <property type="match status" value="1"/>
</dbReference>
<reference evidence="2" key="1">
    <citation type="submission" date="2018-06" db="EMBL/GenBank/DDBJ databases">
        <authorList>
            <person name="Zhirakovskaya E."/>
        </authorList>
    </citation>
    <scope>NUCLEOTIDE SEQUENCE</scope>
</reference>
<dbReference type="PANTHER" id="PTHR37512">
    <property type="entry name" value="TRIFUNCTIONAL NAD BIOSYNTHESIS/REGULATOR PROTEIN NADR"/>
    <property type="match status" value="1"/>
</dbReference>
<proteinExistence type="predicted"/>
<dbReference type="EMBL" id="UOET01000293">
    <property type="protein sequence ID" value="VAW28888.1"/>
    <property type="molecule type" value="Genomic_DNA"/>
</dbReference>
<dbReference type="PANTHER" id="PTHR37512:SF1">
    <property type="entry name" value="NADR_TTD14 AAA DOMAIN-CONTAINING PROTEIN"/>
    <property type="match status" value="1"/>
</dbReference>
<keyword evidence="2" id="KW-0418">Kinase</keyword>
<protein>
    <submittedName>
        <fullName evidence="2">Ribosylnicotinamide kinase</fullName>
        <ecNumber evidence="2">2.7.1.22</ecNumber>
    </submittedName>
</protein>
<dbReference type="InterPro" id="IPR052735">
    <property type="entry name" value="NAD_biosynth-regulator"/>
</dbReference>
<dbReference type="Gene3D" id="3.40.50.300">
    <property type="entry name" value="P-loop containing nucleotide triphosphate hydrolases"/>
    <property type="match status" value="1"/>
</dbReference>
<dbReference type="EC" id="2.7.1.22" evidence="2"/>
<dbReference type="GO" id="GO:0050262">
    <property type="term" value="F:ribosylnicotinamide kinase activity"/>
    <property type="evidence" value="ECO:0007669"/>
    <property type="project" value="UniProtKB-EC"/>
</dbReference>
<name>A0A3B0UEB1_9ZZZZ</name>
<evidence type="ECO:0000313" key="2">
    <source>
        <dbReference type="EMBL" id="VAW28888.1"/>
    </source>
</evidence>
<dbReference type="InterPro" id="IPR038727">
    <property type="entry name" value="NadR/Ttd14_AAA_dom"/>
</dbReference>
<dbReference type="AlphaFoldDB" id="A0A3B0UEB1"/>
<dbReference type="InterPro" id="IPR027417">
    <property type="entry name" value="P-loop_NTPase"/>
</dbReference>
<keyword evidence="2" id="KW-0808">Transferase</keyword>
<feature type="non-terminal residue" evidence="2">
    <location>
        <position position="1"/>
    </location>
</feature>
<evidence type="ECO:0000259" key="1">
    <source>
        <dbReference type="Pfam" id="PF13521"/>
    </source>
</evidence>